<protein>
    <recommendedName>
        <fullName evidence="3">TonB-dependent receptor</fullName>
    </recommendedName>
</protein>
<dbReference type="EMBL" id="PGGC01000214">
    <property type="protein sequence ID" value="PJG57465.1"/>
    <property type="molecule type" value="Genomic_DNA"/>
</dbReference>
<keyword evidence="2" id="KW-1185">Reference proteome</keyword>
<evidence type="ECO:0000313" key="1">
    <source>
        <dbReference type="EMBL" id="PJG57465.1"/>
    </source>
</evidence>
<gene>
    <name evidence="1" type="ORF">CUC53_17870</name>
</gene>
<name>A0A2H9U090_9GAMM</name>
<proteinExistence type="predicted"/>
<comment type="caution">
    <text evidence="1">The sequence shown here is derived from an EMBL/GenBank/DDBJ whole genome shotgun (WGS) entry which is preliminary data.</text>
</comment>
<sequence>MDTPYPLLTEREAAAQQYLNATLQMNEWNLAGTVEQQLREHHAPQYTYTLNQWHYDRMLSPQIGITLGKKVMTWGVGFAFKPLDLIQQEDLRDVNPLPAEGVYVAALDHYSDTTALSLIGSLFAEPPLNSQHREPSLTLRWYQLRDDDDLYAIARYSSPRTLEFGAGFTHVIDDSWSVYGAALYQHHQQRLINQLTSSDTLFATDDPMQASKLGAGEKLLSGVQWSDGVGLTLVAEAWWNSEAYRKADWQRLTDLTQRQRALGGTVPAQLINGNTAWSSQAFLAENLLQQNLFLHLGYDDQHRLTPYAELQISPQDRSGLATAAITWQNDAHRLTLGARHVVGPTQAIYRQMPIKQLVWAQWCWSIL</sequence>
<organism evidence="1 2">
    <name type="scientific">Aeromonas cavernicola</name>
    <dbReference type="NCBI Taxonomy" id="1006623"/>
    <lineage>
        <taxon>Bacteria</taxon>
        <taxon>Pseudomonadati</taxon>
        <taxon>Pseudomonadota</taxon>
        <taxon>Gammaproteobacteria</taxon>
        <taxon>Aeromonadales</taxon>
        <taxon>Aeromonadaceae</taxon>
        <taxon>Aeromonas</taxon>
    </lineage>
</organism>
<reference evidence="1 2" key="1">
    <citation type="submission" date="2017-11" db="EMBL/GenBank/DDBJ databases">
        <title>Draft genome sequence of environmental isolate Aeromonas cavernicola sp. nov. MDC 2508.</title>
        <authorList>
            <person name="Colston S.M."/>
            <person name="Navarro A."/>
            <person name="Martinez-Murcia A.J."/>
            <person name="Graf J."/>
        </authorList>
    </citation>
    <scope>NUCLEOTIDE SEQUENCE [LARGE SCALE GENOMIC DNA]</scope>
    <source>
        <strain evidence="1 2">MDC 2508</strain>
    </source>
</reference>
<dbReference type="AlphaFoldDB" id="A0A2H9U090"/>
<dbReference type="Proteomes" id="UP000235861">
    <property type="component" value="Unassembled WGS sequence"/>
</dbReference>
<evidence type="ECO:0008006" key="3">
    <source>
        <dbReference type="Google" id="ProtNLM"/>
    </source>
</evidence>
<evidence type="ECO:0000313" key="2">
    <source>
        <dbReference type="Proteomes" id="UP000235861"/>
    </source>
</evidence>
<accession>A0A2H9U090</accession>